<dbReference type="EMBL" id="AP021876">
    <property type="protein sequence ID" value="BBO81068.1"/>
    <property type="molecule type" value="Genomic_DNA"/>
</dbReference>
<accession>A0A5K7ZFW9</accession>
<dbReference type="Proteomes" id="UP000425960">
    <property type="component" value="Chromosome"/>
</dbReference>
<gene>
    <name evidence="1" type="ORF">DSCO28_16340</name>
</gene>
<proteinExistence type="predicted"/>
<sequence>MRTADEIKEQHKIPVLLAFVGDCFANDCKDRLRVFAGSLHFDSLVEPFSYKQVDIALQTAMLKFELEKNYRGVTLKLKIN</sequence>
<evidence type="ECO:0000313" key="1">
    <source>
        <dbReference type="EMBL" id="BBO81068.1"/>
    </source>
</evidence>
<name>A0A5K7ZFW9_9BACT</name>
<dbReference type="AlphaFoldDB" id="A0A5K7ZFW9"/>
<dbReference type="KEGG" id="dov:DSCO28_16340"/>
<evidence type="ECO:0000313" key="2">
    <source>
        <dbReference type="Proteomes" id="UP000425960"/>
    </source>
</evidence>
<organism evidence="1 2">
    <name type="scientific">Desulfosarcina ovata subsp. sediminis</name>
    <dbReference type="NCBI Taxonomy" id="885957"/>
    <lineage>
        <taxon>Bacteria</taxon>
        <taxon>Pseudomonadati</taxon>
        <taxon>Thermodesulfobacteriota</taxon>
        <taxon>Desulfobacteria</taxon>
        <taxon>Desulfobacterales</taxon>
        <taxon>Desulfosarcinaceae</taxon>
        <taxon>Desulfosarcina</taxon>
    </lineage>
</organism>
<protein>
    <submittedName>
        <fullName evidence="1">Uncharacterized protein</fullName>
    </submittedName>
</protein>
<reference evidence="1 2" key="1">
    <citation type="submission" date="2019-11" db="EMBL/GenBank/DDBJ databases">
        <title>Comparative genomics of hydrocarbon-degrading Desulfosarcina strains.</title>
        <authorList>
            <person name="Watanabe M."/>
            <person name="Kojima H."/>
            <person name="Fukui M."/>
        </authorList>
    </citation>
    <scope>NUCLEOTIDE SEQUENCE [LARGE SCALE GENOMIC DNA]</scope>
    <source>
        <strain evidence="1 2">28bB2T</strain>
    </source>
</reference>